<evidence type="ECO:0000256" key="9">
    <source>
        <dbReference type="SAM" id="Phobius"/>
    </source>
</evidence>
<evidence type="ECO:0000256" key="3">
    <source>
        <dbReference type="ARBA" id="ARBA00022448"/>
    </source>
</evidence>
<gene>
    <name evidence="10" type="ORF">GCM10007304_31560</name>
</gene>
<dbReference type="Proteomes" id="UP000654257">
    <property type="component" value="Unassembled WGS sequence"/>
</dbReference>
<dbReference type="Pfam" id="PF01594">
    <property type="entry name" value="AI-2E_transport"/>
    <property type="match status" value="1"/>
</dbReference>
<keyword evidence="11" id="KW-1185">Reference proteome</keyword>
<feature type="transmembrane region" description="Helical" evidence="9">
    <location>
        <begin position="85"/>
        <end position="107"/>
    </location>
</feature>
<feature type="transmembrane region" description="Helical" evidence="9">
    <location>
        <begin position="269"/>
        <end position="302"/>
    </location>
</feature>
<feature type="transmembrane region" description="Helical" evidence="9">
    <location>
        <begin position="53"/>
        <end position="73"/>
    </location>
</feature>
<dbReference type="PANTHER" id="PTHR21716">
    <property type="entry name" value="TRANSMEMBRANE PROTEIN"/>
    <property type="match status" value="1"/>
</dbReference>
<keyword evidence="6 9" id="KW-1133">Transmembrane helix</keyword>
<sequence length="426" mass="43975">MTENATDTSTGSRSFRERGSLIASGAVWLAKGAAVVVAIAAATWILGWLIGQMWVIVLPVLLALIVATVLWPPTRFLRRIGAPPAVAAIASLVLFLGILAGVVAFIVPSVVSQAPELADSAAQGVSQVQDWIEGPPINLDQDQIDNATNVIITRIQDSGSAIASGVFAGVSTAGSILVTLGLVLVLSFFFIKDGPRFLPWLHGLAGGKVGGHLAEVLTRMWNTLGGFIRTQAIVSLIDALFIGAGLLILGVPLAPVLATLTFLGGFIPIIGAFVAGALAVLVALVANGFTTALIVLVIILAVQQIEGNILQPILQSKSMNLHAAVVLLAVTAGGSVFGIIGAFLAVPVAAAAAVLVRYLNEQVELRSDEDPDANTIAAKVYENQGTPGDDAPTVVHHEPSSPDFFAADPEADADAKADADAPEPKK</sequence>
<evidence type="ECO:0000256" key="1">
    <source>
        <dbReference type="ARBA" id="ARBA00004651"/>
    </source>
</evidence>
<comment type="caution">
    <text evidence="10">The sequence shown here is derived from an EMBL/GenBank/DDBJ whole genome shotgun (WGS) entry which is preliminary data.</text>
</comment>
<reference evidence="10" key="1">
    <citation type="journal article" date="2014" name="Int. J. Syst. Evol. Microbiol.">
        <title>Complete genome sequence of Corynebacterium casei LMG S-19264T (=DSM 44701T), isolated from a smear-ripened cheese.</title>
        <authorList>
            <consortium name="US DOE Joint Genome Institute (JGI-PGF)"/>
            <person name="Walter F."/>
            <person name="Albersmeier A."/>
            <person name="Kalinowski J."/>
            <person name="Ruckert C."/>
        </authorList>
    </citation>
    <scope>NUCLEOTIDE SEQUENCE</scope>
    <source>
        <strain evidence="10">CCM 7905</strain>
    </source>
</reference>
<feature type="transmembrane region" description="Helical" evidence="9">
    <location>
        <begin position="239"/>
        <end position="263"/>
    </location>
</feature>
<feature type="region of interest" description="Disordered" evidence="8">
    <location>
        <begin position="381"/>
        <end position="426"/>
    </location>
</feature>
<evidence type="ECO:0000256" key="2">
    <source>
        <dbReference type="ARBA" id="ARBA00009773"/>
    </source>
</evidence>
<dbReference type="GO" id="GO:0005886">
    <property type="term" value="C:plasma membrane"/>
    <property type="evidence" value="ECO:0007669"/>
    <property type="project" value="UniProtKB-SubCell"/>
</dbReference>
<keyword evidence="7 9" id="KW-0472">Membrane</keyword>
<feature type="transmembrane region" description="Helical" evidence="9">
    <location>
        <begin position="166"/>
        <end position="191"/>
    </location>
</feature>
<name>A0A917FZF5_9NOCA</name>
<dbReference type="RefSeq" id="WP_188545781.1">
    <property type="nucleotide sequence ID" value="NZ_BMCU01000003.1"/>
</dbReference>
<feature type="transmembrane region" description="Helical" evidence="9">
    <location>
        <begin position="21"/>
        <end position="47"/>
    </location>
</feature>
<evidence type="ECO:0000256" key="6">
    <source>
        <dbReference type="ARBA" id="ARBA00022989"/>
    </source>
</evidence>
<keyword evidence="5 9" id="KW-0812">Transmembrane</keyword>
<evidence type="ECO:0000256" key="4">
    <source>
        <dbReference type="ARBA" id="ARBA00022475"/>
    </source>
</evidence>
<reference evidence="10" key="2">
    <citation type="submission" date="2020-09" db="EMBL/GenBank/DDBJ databases">
        <authorList>
            <person name="Sun Q."/>
            <person name="Sedlacek I."/>
        </authorList>
    </citation>
    <scope>NUCLEOTIDE SEQUENCE</scope>
    <source>
        <strain evidence="10">CCM 7905</strain>
    </source>
</reference>
<dbReference type="AlphaFoldDB" id="A0A917FZF5"/>
<evidence type="ECO:0000256" key="5">
    <source>
        <dbReference type="ARBA" id="ARBA00022692"/>
    </source>
</evidence>
<comment type="subcellular location">
    <subcellularLocation>
        <location evidence="1">Cell membrane</location>
        <topology evidence="1">Multi-pass membrane protein</topology>
    </subcellularLocation>
</comment>
<feature type="compositionally biased region" description="Basic and acidic residues" evidence="8">
    <location>
        <begin position="413"/>
        <end position="426"/>
    </location>
</feature>
<protein>
    <submittedName>
        <fullName evidence="10">Permease</fullName>
    </submittedName>
</protein>
<dbReference type="GO" id="GO:0055085">
    <property type="term" value="P:transmembrane transport"/>
    <property type="evidence" value="ECO:0007669"/>
    <property type="project" value="TreeGrafter"/>
</dbReference>
<keyword evidence="4" id="KW-1003">Cell membrane</keyword>
<evidence type="ECO:0000313" key="10">
    <source>
        <dbReference type="EMBL" id="GGG15180.1"/>
    </source>
</evidence>
<proteinExistence type="inferred from homology"/>
<dbReference type="EMBL" id="BMCU01000003">
    <property type="protein sequence ID" value="GGG15180.1"/>
    <property type="molecule type" value="Genomic_DNA"/>
</dbReference>
<dbReference type="InterPro" id="IPR002549">
    <property type="entry name" value="AI-2E-like"/>
</dbReference>
<dbReference type="PANTHER" id="PTHR21716:SF53">
    <property type="entry name" value="PERMEASE PERM-RELATED"/>
    <property type="match status" value="1"/>
</dbReference>
<organism evidence="10 11">
    <name type="scientific">Rhodococcoides trifolii</name>
    <dbReference type="NCBI Taxonomy" id="908250"/>
    <lineage>
        <taxon>Bacteria</taxon>
        <taxon>Bacillati</taxon>
        <taxon>Actinomycetota</taxon>
        <taxon>Actinomycetes</taxon>
        <taxon>Mycobacteriales</taxon>
        <taxon>Nocardiaceae</taxon>
        <taxon>Rhodococcoides</taxon>
    </lineage>
</organism>
<keyword evidence="3" id="KW-0813">Transport</keyword>
<evidence type="ECO:0000256" key="7">
    <source>
        <dbReference type="ARBA" id="ARBA00023136"/>
    </source>
</evidence>
<evidence type="ECO:0000256" key="8">
    <source>
        <dbReference type="SAM" id="MobiDB-lite"/>
    </source>
</evidence>
<feature type="transmembrane region" description="Helical" evidence="9">
    <location>
        <begin position="323"/>
        <end position="356"/>
    </location>
</feature>
<accession>A0A917FZF5</accession>
<comment type="similarity">
    <text evidence="2">Belongs to the autoinducer-2 exporter (AI-2E) (TC 2.A.86) family.</text>
</comment>
<evidence type="ECO:0000313" key="11">
    <source>
        <dbReference type="Proteomes" id="UP000654257"/>
    </source>
</evidence>